<dbReference type="Gene3D" id="3.40.50.300">
    <property type="entry name" value="P-loop containing nucleotide triphosphate hydrolases"/>
    <property type="match status" value="1"/>
</dbReference>
<comment type="caution">
    <text evidence="10">The sequence shown here is derived from an EMBL/GenBank/DDBJ whole genome shotgun (WGS) entry which is preliminary data.</text>
</comment>
<dbReference type="PANTHER" id="PTHR43394:SF1">
    <property type="entry name" value="ATP-BINDING CASSETTE SUB-FAMILY B MEMBER 10, MITOCHONDRIAL"/>
    <property type="match status" value="1"/>
</dbReference>
<dbReference type="InterPro" id="IPR036640">
    <property type="entry name" value="ABC1_TM_sf"/>
</dbReference>
<dbReference type="SUPFAM" id="SSF52540">
    <property type="entry name" value="P-loop containing nucleoside triphosphate hydrolases"/>
    <property type="match status" value="1"/>
</dbReference>
<accession>A0ABU9LM79</accession>
<dbReference type="Proteomes" id="UP001398420">
    <property type="component" value="Unassembled WGS sequence"/>
</dbReference>
<dbReference type="GO" id="GO:0005524">
    <property type="term" value="F:ATP binding"/>
    <property type="evidence" value="ECO:0007669"/>
    <property type="project" value="UniProtKB-KW"/>
</dbReference>
<organism evidence="10 11">
    <name type="scientific">Kurthia gibsonii</name>
    <dbReference type="NCBI Taxonomy" id="33946"/>
    <lineage>
        <taxon>Bacteria</taxon>
        <taxon>Bacillati</taxon>
        <taxon>Bacillota</taxon>
        <taxon>Bacilli</taxon>
        <taxon>Bacillales</taxon>
        <taxon>Caryophanaceae</taxon>
        <taxon>Kurthia</taxon>
    </lineage>
</organism>
<dbReference type="SMART" id="SM00382">
    <property type="entry name" value="AAA"/>
    <property type="match status" value="1"/>
</dbReference>
<proteinExistence type="predicted"/>
<keyword evidence="2 7" id="KW-0812">Transmembrane</keyword>
<feature type="transmembrane region" description="Helical" evidence="7">
    <location>
        <begin position="242"/>
        <end position="262"/>
    </location>
</feature>
<evidence type="ECO:0000256" key="1">
    <source>
        <dbReference type="ARBA" id="ARBA00004651"/>
    </source>
</evidence>
<evidence type="ECO:0000259" key="8">
    <source>
        <dbReference type="PROSITE" id="PS50893"/>
    </source>
</evidence>
<evidence type="ECO:0000259" key="9">
    <source>
        <dbReference type="PROSITE" id="PS50929"/>
    </source>
</evidence>
<keyword evidence="3" id="KW-0547">Nucleotide-binding</keyword>
<evidence type="ECO:0000256" key="7">
    <source>
        <dbReference type="SAM" id="Phobius"/>
    </source>
</evidence>
<feature type="transmembrane region" description="Helical" evidence="7">
    <location>
        <begin position="194"/>
        <end position="212"/>
    </location>
</feature>
<dbReference type="Pfam" id="PF00664">
    <property type="entry name" value="ABC_membrane"/>
    <property type="match status" value="1"/>
</dbReference>
<feature type="transmembrane region" description="Helical" evidence="7">
    <location>
        <begin position="274"/>
        <end position="300"/>
    </location>
</feature>
<sequence length="569" mass="65044">MKKFLSLFRFIKPYWFITTLAPFFMLIEVGATLFQLLCVQYVIDHGIKQNEPKTVILYIFYMIICTLIALAAGVACIYFGTKSSVYAANDLRSALYIKISYFTKKQREEVGVGRLITNLTNDVNVIQQAFTQLLMVLIRGPFIFIGVIFVVWFTANHLFIILICMLILLVCIVLLFSIYAYFLYGHVQRALDAVNTLLFDSLFGMYIIKAYHRLKEQIQRFKKINGNYTQQNKKTAQVIGSLNPLVMLIINLGIVSTLWIGLLKIDINQIQVGAVLAFINYLNLIFSTVTLSIMALMQLVRSLPSIQRLSFIFTLPKDISLIEPKSHSEIGDITFQNVTFYYKQQMKPQLKNLNFHIPFGQSVAIIGDIGSGKTTLLRLIARLHAFQEGDILINGQSIQHFEGEELRQQIAFVPQQAFLFSGSVESNLKYGNITANKESLKDVLKQFHIWSGKQHIESLLESDIDTLSYEQKQRISIARALIREAKMIVIDDLIPTRDFLKVNHIQSYIQKHAQQQTLIIATSNLSTVQKVDQLILLKEGEVIAKGTHEELLQQSAYYKQMYYAQQEGK</sequence>
<dbReference type="InterPro" id="IPR003593">
    <property type="entry name" value="AAA+_ATPase"/>
</dbReference>
<evidence type="ECO:0000313" key="11">
    <source>
        <dbReference type="Proteomes" id="UP001398420"/>
    </source>
</evidence>
<dbReference type="CDD" id="cd18548">
    <property type="entry name" value="ABC_6TM_Tm287_like"/>
    <property type="match status" value="1"/>
</dbReference>
<feature type="domain" description="ABC transporter" evidence="8">
    <location>
        <begin position="333"/>
        <end position="564"/>
    </location>
</feature>
<feature type="domain" description="ABC transmembrane type-1" evidence="9">
    <location>
        <begin position="20"/>
        <end position="301"/>
    </location>
</feature>
<evidence type="ECO:0000256" key="5">
    <source>
        <dbReference type="ARBA" id="ARBA00022989"/>
    </source>
</evidence>
<feature type="transmembrane region" description="Helical" evidence="7">
    <location>
        <begin position="20"/>
        <end position="43"/>
    </location>
</feature>
<dbReference type="InterPro" id="IPR027417">
    <property type="entry name" value="P-loop_NTPase"/>
</dbReference>
<name>A0ABU9LM79_9BACL</name>
<dbReference type="RefSeq" id="WP_121175977.1">
    <property type="nucleotide sequence ID" value="NZ_JALKQX010000002.1"/>
</dbReference>
<feature type="transmembrane region" description="Helical" evidence="7">
    <location>
        <begin position="55"/>
        <end position="80"/>
    </location>
</feature>
<gene>
    <name evidence="10" type="ORF">AAF454_10290</name>
</gene>
<dbReference type="InterPro" id="IPR011527">
    <property type="entry name" value="ABC1_TM_dom"/>
</dbReference>
<keyword evidence="4 10" id="KW-0067">ATP-binding</keyword>
<evidence type="ECO:0000256" key="2">
    <source>
        <dbReference type="ARBA" id="ARBA00022692"/>
    </source>
</evidence>
<comment type="subcellular location">
    <subcellularLocation>
        <location evidence="1">Cell membrane</location>
        <topology evidence="1">Multi-pass membrane protein</topology>
    </subcellularLocation>
</comment>
<protein>
    <submittedName>
        <fullName evidence="10">ABC transporter ATP-binding protein</fullName>
    </submittedName>
</protein>
<evidence type="ECO:0000256" key="4">
    <source>
        <dbReference type="ARBA" id="ARBA00022840"/>
    </source>
</evidence>
<evidence type="ECO:0000256" key="6">
    <source>
        <dbReference type="ARBA" id="ARBA00023136"/>
    </source>
</evidence>
<dbReference type="SUPFAM" id="SSF90123">
    <property type="entry name" value="ABC transporter transmembrane region"/>
    <property type="match status" value="1"/>
</dbReference>
<dbReference type="Pfam" id="PF00005">
    <property type="entry name" value="ABC_tran"/>
    <property type="match status" value="1"/>
</dbReference>
<dbReference type="PROSITE" id="PS50929">
    <property type="entry name" value="ABC_TM1F"/>
    <property type="match status" value="1"/>
</dbReference>
<keyword evidence="11" id="KW-1185">Reference proteome</keyword>
<dbReference type="InterPro" id="IPR039421">
    <property type="entry name" value="Type_1_exporter"/>
</dbReference>
<dbReference type="Gene3D" id="1.20.1560.10">
    <property type="entry name" value="ABC transporter type 1, transmembrane domain"/>
    <property type="match status" value="1"/>
</dbReference>
<feature type="transmembrane region" description="Helical" evidence="7">
    <location>
        <begin position="129"/>
        <end position="152"/>
    </location>
</feature>
<evidence type="ECO:0000256" key="3">
    <source>
        <dbReference type="ARBA" id="ARBA00022741"/>
    </source>
</evidence>
<reference evidence="10 11" key="1">
    <citation type="submission" date="2024-04" db="EMBL/GenBank/DDBJ databases">
        <authorList>
            <person name="Wu Y.S."/>
            <person name="Zhang L."/>
        </authorList>
    </citation>
    <scope>NUCLEOTIDE SEQUENCE [LARGE SCALE GENOMIC DNA]</scope>
    <source>
        <strain evidence="10 11">KG-01</strain>
    </source>
</reference>
<evidence type="ECO:0000313" key="10">
    <source>
        <dbReference type="EMBL" id="MEL5988786.1"/>
    </source>
</evidence>
<feature type="transmembrane region" description="Helical" evidence="7">
    <location>
        <begin position="159"/>
        <end position="182"/>
    </location>
</feature>
<dbReference type="PROSITE" id="PS50893">
    <property type="entry name" value="ABC_TRANSPORTER_2"/>
    <property type="match status" value="1"/>
</dbReference>
<dbReference type="InterPro" id="IPR003439">
    <property type="entry name" value="ABC_transporter-like_ATP-bd"/>
</dbReference>
<dbReference type="PANTHER" id="PTHR43394">
    <property type="entry name" value="ATP-DEPENDENT PERMEASE MDL1, MITOCHONDRIAL"/>
    <property type="match status" value="1"/>
</dbReference>
<keyword evidence="5 7" id="KW-1133">Transmembrane helix</keyword>
<keyword evidence="6 7" id="KW-0472">Membrane</keyword>
<dbReference type="EMBL" id="JBCEWA010000007">
    <property type="protein sequence ID" value="MEL5988786.1"/>
    <property type="molecule type" value="Genomic_DNA"/>
</dbReference>